<evidence type="ECO:0000259" key="8">
    <source>
        <dbReference type="Pfam" id="PF07992"/>
    </source>
</evidence>
<evidence type="ECO:0000256" key="1">
    <source>
        <dbReference type="ARBA" id="ARBA00011738"/>
    </source>
</evidence>
<dbReference type="GO" id="GO:0004324">
    <property type="term" value="F:ferredoxin-NADP+ reductase activity"/>
    <property type="evidence" value="ECO:0007669"/>
    <property type="project" value="UniProtKB-UniRule"/>
</dbReference>
<evidence type="ECO:0000256" key="4">
    <source>
        <dbReference type="ARBA" id="ARBA00022857"/>
    </source>
</evidence>
<dbReference type="EMBL" id="AZCN01000061">
    <property type="protein sequence ID" value="KRK14956.1"/>
    <property type="molecule type" value="Genomic_DNA"/>
</dbReference>
<comment type="similarity">
    <text evidence="6">Belongs to the ferredoxin--NADP reductase type 2 family.</text>
</comment>
<name>A0A0R1EZ59_9LACO</name>
<feature type="binding site" evidence="6">
    <location>
        <position position="126"/>
    </location>
    <ligand>
        <name>FAD</name>
        <dbReference type="ChEBI" id="CHEBI:57692"/>
    </ligand>
</feature>
<dbReference type="EC" id="1.18.1.2" evidence="6"/>
<protein>
    <recommendedName>
        <fullName evidence="6">Ferredoxin--NADP reductase</fullName>
        <shortName evidence="6">FNR</shortName>
        <shortName evidence="6">Fd-NADP(+) reductase</shortName>
        <ecNumber evidence="6">1.18.1.2</ecNumber>
    </recommendedName>
</protein>
<dbReference type="GO" id="GO:0050660">
    <property type="term" value="F:flavin adenine dinucleotide binding"/>
    <property type="evidence" value="ECO:0007669"/>
    <property type="project" value="UniProtKB-UniRule"/>
</dbReference>
<comment type="caution">
    <text evidence="9">The sequence shown here is derived from an EMBL/GenBank/DDBJ whole genome shotgun (WGS) entry which is preliminary data.</text>
</comment>
<feature type="domain" description="FAD/NAD(P)-binding" evidence="8">
    <location>
        <begin position="8"/>
        <end position="299"/>
    </location>
</feature>
<organism evidence="9 10">
    <name type="scientific">Loigolactobacillus coryniformis subsp. coryniformis KCTC 3167 = DSM 20001</name>
    <dbReference type="NCBI Taxonomy" id="913848"/>
    <lineage>
        <taxon>Bacteria</taxon>
        <taxon>Bacillati</taxon>
        <taxon>Bacillota</taxon>
        <taxon>Bacilli</taxon>
        <taxon>Lactobacillales</taxon>
        <taxon>Lactobacillaceae</taxon>
        <taxon>Loigolactobacillus</taxon>
    </lineage>
</organism>
<dbReference type="InterPro" id="IPR022890">
    <property type="entry name" value="Fd--NADP_Rdtase_type_2"/>
</dbReference>
<dbReference type="PRINTS" id="PR00368">
    <property type="entry name" value="FADPNR"/>
</dbReference>
<evidence type="ECO:0000256" key="7">
    <source>
        <dbReference type="SAM" id="Phobius"/>
    </source>
</evidence>
<proteinExistence type="inferred from homology"/>
<keyword evidence="7" id="KW-1133">Transmembrane helix</keyword>
<dbReference type="GeneID" id="65916415"/>
<feature type="binding site" evidence="6">
    <location>
        <position position="45"/>
    </location>
    <ligand>
        <name>FAD</name>
        <dbReference type="ChEBI" id="CHEBI:57692"/>
    </ligand>
</feature>
<keyword evidence="4 6" id="KW-0521">NADP</keyword>
<evidence type="ECO:0000313" key="9">
    <source>
        <dbReference type="EMBL" id="KRK14956.1"/>
    </source>
</evidence>
<dbReference type="InterPro" id="IPR050097">
    <property type="entry name" value="Ferredoxin-NADP_redctase_2"/>
</dbReference>
<dbReference type="RefSeq" id="WP_010011687.1">
    <property type="nucleotide sequence ID" value="NZ_AZCN01000061.1"/>
</dbReference>
<dbReference type="InterPro" id="IPR036188">
    <property type="entry name" value="FAD/NAD-bd_sf"/>
</dbReference>
<comment type="caution">
    <text evidence="6">Lacks conserved residue(s) required for the propagation of feature annotation.</text>
</comment>
<feature type="binding site" evidence="6">
    <location>
        <position position="50"/>
    </location>
    <ligand>
        <name>FAD</name>
        <dbReference type="ChEBI" id="CHEBI:57692"/>
    </ligand>
</feature>
<reference evidence="9 10" key="1">
    <citation type="journal article" date="2015" name="Genome Announc.">
        <title>Expanding the biotechnology potential of lactobacilli through comparative genomics of 213 strains and associated genera.</title>
        <authorList>
            <person name="Sun Z."/>
            <person name="Harris H.M."/>
            <person name="McCann A."/>
            <person name="Guo C."/>
            <person name="Argimon S."/>
            <person name="Zhang W."/>
            <person name="Yang X."/>
            <person name="Jeffery I.B."/>
            <person name="Cooney J.C."/>
            <person name="Kagawa T.F."/>
            <person name="Liu W."/>
            <person name="Song Y."/>
            <person name="Salvetti E."/>
            <person name="Wrobel A."/>
            <person name="Rasinkangas P."/>
            <person name="Parkhill J."/>
            <person name="Rea M.C."/>
            <person name="O'Sullivan O."/>
            <person name="Ritari J."/>
            <person name="Douillard F.P."/>
            <person name="Paul Ross R."/>
            <person name="Yang R."/>
            <person name="Briner A.E."/>
            <person name="Felis G.E."/>
            <person name="de Vos W.M."/>
            <person name="Barrangou R."/>
            <person name="Klaenhammer T.R."/>
            <person name="Caufield P.W."/>
            <person name="Cui Y."/>
            <person name="Zhang H."/>
            <person name="O'Toole P.W."/>
        </authorList>
    </citation>
    <scope>NUCLEOTIDE SEQUENCE [LARGE SCALE GENOMIC DNA]</scope>
    <source>
        <strain evidence="9 10">DSM 20001</strain>
    </source>
</reference>
<comment type="subunit">
    <text evidence="1 6">Homodimer.</text>
</comment>
<dbReference type="PATRIC" id="fig|913848.6.peg.2073"/>
<dbReference type="Gene3D" id="3.50.50.60">
    <property type="entry name" value="FAD/NAD(P)-binding domain"/>
    <property type="match status" value="2"/>
</dbReference>
<keyword evidence="3 6" id="KW-0274">FAD</keyword>
<dbReference type="GO" id="GO:0050661">
    <property type="term" value="F:NADP binding"/>
    <property type="evidence" value="ECO:0007669"/>
    <property type="project" value="UniProtKB-UniRule"/>
</dbReference>
<keyword evidence="5 6" id="KW-0560">Oxidoreductase</keyword>
<evidence type="ECO:0000256" key="3">
    <source>
        <dbReference type="ARBA" id="ARBA00022827"/>
    </source>
</evidence>
<feature type="binding site" evidence="6">
    <location>
        <position position="327"/>
    </location>
    <ligand>
        <name>FAD</name>
        <dbReference type="ChEBI" id="CHEBI:57692"/>
    </ligand>
</feature>
<dbReference type="PANTHER" id="PTHR48105">
    <property type="entry name" value="THIOREDOXIN REDUCTASE 1-RELATED-RELATED"/>
    <property type="match status" value="1"/>
</dbReference>
<dbReference type="PRINTS" id="PR00469">
    <property type="entry name" value="PNDRDTASEII"/>
</dbReference>
<comment type="cofactor">
    <cofactor evidence="6">
        <name>FAD</name>
        <dbReference type="ChEBI" id="CHEBI:57692"/>
    </cofactor>
    <text evidence="6">Binds 1 FAD per subunit.</text>
</comment>
<dbReference type="InterPro" id="IPR023753">
    <property type="entry name" value="FAD/NAD-binding_dom"/>
</dbReference>
<keyword evidence="2 6" id="KW-0285">Flavoprotein</keyword>
<evidence type="ECO:0000256" key="6">
    <source>
        <dbReference type="HAMAP-Rule" id="MF_01685"/>
    </source>
</evidence>
<feature type="binding site" evidence="6">
    <location>
        <position position="287"/>
    </location>
    <ligand>
        <name>FAD</name>
        <dbReference type="ChEBI" id="CHEBI:57692"/>
    </ligand>
</feature>
<keyword evidence="7" id="KW-0472">Membrane</keyword>
<keyword evidence="7" id="KW-0812">Transmembrane</keyword>
<evidence type="ECO:0000256" key="5">
    <source>
        <dbReference type="ARBA" id="ARBA00023002"/>
    </source>
</evidence>
<feature type="binding site" evidence="6">
    <location>
        <position position="37"/>
    </location>
    <ligand>
        <name>FAD</name>
        <dbReference type="ChEBI" id="CHEBI:57692"/>
    </ligand>
</feature>
<evidence type="ECO:0000256" key="2">
    <source>
        <dbReference type="ARBA" id="ARBA00022630"/>
    </source>
</evidence>
<feature type="binding site" evidence="6">
    <location>
        <position position="93"/>
    </location>
    <ligand>
        <name>FAD</name>
        <dbReference type="ChEBI" id="CHEBI:57692"/>
    </ligand>
</feature>
<feature type="transmembrane region" description="Helical" evidence="7">
    <location>
        <begin position="7"/>
        <end position="28"/>
    </location>
</feature>
<dbReference type="AlphaFoldDB" id="A0A0R1EZ59"/>
<dbReference type="HAMAP" id="MF_01685">
    <property type="entry name" value="FENR2"/>
    <property type="match status" value="1"/>
</dbReference>
<dbReference type="Proteomes" id="UP000051181">
    <property type="component" value="Unassembled WGS sequence"/>
</dbReference>
<dbReference type="Pfam" id="PF07992">
    <property type="entry name" value="Pyr_redox_2"/>
    <property type="match status" value="1"/>
</dbReference>
<sequence length="330" mass="36161">MQQDTHLYDLTVIGGGPIGMFAAFYAGLRELDTQLIESLPQLGDQVAALYPEKIIRDVAGFPHIKGRELVHSLQEQMLQFTDFKPQVFCDEEVLGLEKNNDEFILTTTKRITHTRQIIVAIGGGAFSPRPLAVNYDPKLDGKEVFYFVKNVADFTGKTVAIAGGGDSAIDWALTLEAVAQKVYLIHRRPRFRGLEANVKRLEASSVELVTPYNITQLTKQATGLALQLKQAKGSAEQTLNVDALLVNYGFTADNHVLRDWGLPLEHRALPVDQNMATTIAGIYGIGDSVTYSGKTKLIAAGFGEAPTAVNHIAESLYPERKQPLHSTSIA</sequence>
<dbReference type="SUPFAM" id="SSF51905">
    <property type="entry name" value="FAD/NAD(P)-binding domain"/>
    <property type="match status" value="1"/>
</dbReference>
<dbReference type="eggNOG" id="COG0492">
    <property type="taxonomic scope" value="Bacteria"/>
</dbReference>
<comment type="catalytic activity">
    <reaction evidence="6">
        <text>2 reduced [2Fe-2S]-[ferredoxin] + NADP(+) + H(+) = 2 oxidized [2Fe-2S]-[ferredoxin] + NADPH</text>
        <dbReference type="Rhea" id="RHEA:20125"/>
        <dbReference type="Rhea" id="RHEA-COMP:10000"/>
        <dbReference type="Rhea" id="RHEA-COMP:10001"/>
        <dbReference type="ChEBI" id="CHEBI:15378"/>
        <dbReference type="ChEBI" id="CHEBI:33737"/>
        <dbReference type="ChEBI" id="CHEBI:33738"/>
        <dbReference type="ChEBI" id="CHEBI:57783"/>
        <dbReference type="ChEBI" id="CHEBI:58349"/>
        <dbReference type="EC" id="1.18.1.2"/>
    </reaction>
</comment>
<evidence type="ECO:0000313" key="10">
    <source>
        <dbReference type="Proteomes" id="UP000051181"/>
    </source>
</evidence>
<gene>
    <name evidence="9" type="ORF">FD22_GL002031</name>
</gene>
<accession>A0A0R1EZ59</accession>